<protein>
    <submittedName>
        <fullName evidence="2">Uncharacterized protein</fullName>
    </submittedName>
</protein>
<evidence type="ECO:0000256" key="1">
    <source>
        <dbReference type="SAM" id="MobiDB-lite"/>
    </source>
</evidence>
<evidence type="ECO:0000313" key="2">
    <source>
        <dbReference type="EMBL" id="NUU18716.1"/>
    </source>
</evidence>
<comment type="caution">
    <text evidence="2">The sequence shown here is derived from an EMBL/GenBank/DDBJ whole genome shotgun (WGS) entry which is preliminary data.</text>
</comment>
<feature type="region of interest" description="Disordered" evidence="1">
    <location>
        <begin position="40"/>
        <end position="79"/>
    </location>
</feature>
<dbReference type="RefSeq" id="WP_175348637.1">
    <property type="nucleotide sequence ID" value="NZ_JABMCI010000068.1"/>
</dbReference>
<proteinExistence type="predicted"/>
<feature type="compositionally biased region" description="Basic and acidic residues" evidence="1">
    <location>
        <begin position="145"/>
        <end position="155"/>
    </location>
</feature>
<dbReference type="AlphaFoldDB" id="A0A7Y6A2T3"/>
<name>A0A7Y6A2T3_9CELL</name>
<keyword evidence="3" id="KW-1185">Reference proteome</keyword>
<accession>A0A7Y6A2T3</accession>
<reference evidence="2 3" key="1">
    <citation type="submission" date="2020-05" db="EMBL/GenBank/DDBJ databases">
        <title>Genome Sequencing of Type Strains.</title>
        <authorList>
            <person name="Lemaire J.F."/>
            <person name="Inderbitzin P."/>
            <person name="Gregorio O.A."/>
            <person name="Collins S.B."/>
            <person name="Wespe N."/>
            <person name="Knight-Connoni V."/>
        </authorList>
    </citation>
    <scope>NUCLEOTIDE SEQUENCE [LARGE SCALE GENOMIC DNA]</scope>
    <source>
        <strain evidence="2 3">ATCC 25174</strain>
    </source>
</reference>
<dbReference type="Proteomes" id="UP000565724">
    <property type="component" value="Unassembled WGS sequence"/>
</dbReference>
<feature type="compositionally biased region" description="Polar residues" evidence="1">
    <location>
        <begin position="52"/>
        <end position="69"/>
    </location>
</feature>
<sequence>MLGGSSELEQVETLVMQVLPDPRGFADRVLSQLLDRLASDGSTPPLAMQFPMSMSTPESPQPTTGQPDSAQPGGPFADRDAELAAALGACLCWGEDPECRTCEGDGFPGWADPDEELYREYVLPVLRRRKASAQAAAAAVPSHQADPEREEGAGT</sequence>
<feature type="region of interest" description="Disordered" evidence="1">
    <location>
        <begin position="134"/>
        <end position="155"/>
    </location>
</feature>
<organism evidence="2 3">
    <name type="scientific">Cellulomonas humilata</name>
    <dbReference type="NCBI Taxonomy" id="144055"/>
    <lineage>
        <taxon>Bacteria</taxon>
        <taxon>Bacillati</taxon>
        <taxon>Actinomycetota</taxon>
        <taxon>Actinomycetes</taxon>
        <taxon>Micrococcales</taxon>
        <taxon>Cellulomonadaceae</taxon>
        <taxon>Cellulomonas</taxon>
    </lineage>
</organism>
<gene>
    <name evidence="2" type="ORF">HP550_15790</name>
</gene>
<dbReference type="EMBL" id="JABMCI010000068">
    <property type="protein sequence ID" value="NUU18716.1"/>
    <property type="molecule type" value="Genomic_DNA"/>
</dbReference>
<evidence type="ECO:0000313" key="3">
    <source>
        <dbReference type="Proteomes" id="UP000565724"/>
    </source>
</evidence>